<dbReference type="Proteomes" id="UP001595696">
    <property type="component" value="Unassembled WGS sequence"/>
</dbReference>
<evidence type="ECO:0000313" key="3">
    <source>
        <dbReference type="Proteomes" id="UP001595696"/>
    </source>
</evidence>
<dbReference type="EMBL" id="JBHSAX010000034">
    <property type="protein sequence ID" value="MFC3966517.1"/>
    <property type="molecule type" value="Genomic_DNA"/>
</dbReference>
<organism evidence="2 3">
    <name type="scientific">Nocardia jiangsuensis</name>
    <dbReference type="NCBI Taxonomy" id="1691563"/>
    <lineage>
        <taxon>Bacteria</taxon>
        <taxon>Bacillati</taxon>
        <taxon>Actinomycetota</taxon>
        <taxon>Actinomycetes</taxon>
        <taxon>Mycobacteriales</taxon>
        <taxon>Nocardiaceae</taxon>
        <taxon>Nocardia</taxon>
    </lineage>
</organism>
<proteinExistence type="predicted"/>
<name>A0ABV8E4S8_9NOCA</name>
<comment type="caution">
    <text evidence="2">The sequence shown here is derived from an EMBL/GenBank/DDBJ whole genome shotgun (WGS) entry which is preliminary data.</text>
</comment>
<feature type="compositionally biased region" description="Basic and acidic residues" evidence="1">
    <location>
        <begin position="182"/>
        <end position="191"/>
    </location>
</feature>
<reference evidence="3" key="1">
    <citation type="journal article" date="2019" name="Int. J. Syst. Evol. Microbiol.">
        <title>The Global Catalogue of Microorganisms (GCM) 10K type strain sequencing project: providing services to taxonomists for standard genome sequencing and annotation.</title>
        <authorList>
            <consortium name="The Broad Institute Genomics Platform"/>
            <consortium name="The Broad Institute Genome Sequencing Center for Infectious Disease"/>
            <person name="Wu L."/>
            <person name="Ma J."/>
        </authorList>
    </citation>
    <scope>NUCLEOTIDE SEQUENCE [LARGE SCALE GENOMIC DNA]</scope>
    <source>
        <strain evidence="3">CGMCC 4.7330</strain>
    </source>
</reference>
<sequence>MDADTDSTVSELRRLKTSDLLARFLQLAAPAVSELDGEYSAELLAQPNLFAVVTGKVAVANPLGPWLCKAFRPVDDNGGRGYNTFDDRGRVRQRYPMRTLLAPSRFDGEPAYTLVYRAYNSLCGTIHMVDEVRRAAPGVYLGIGTCGFTAAHRRVPRPFLLTGPIGPYRGDIGTPRPAFTPGRRELPGPPV</sequence>
<gene>
    <name evidence="2" type="ORF">ACFO0B_31420</name>
</gene>
<evidence type="ECO:0000256" key="1">
    <source>
        <dbReference type="SAM" id="MobiDB-lite"/>
    </source>
</evidence>
<dbReference type="RefSeq" id="WP_378617369.1">
    <property type="nucleotide sequence ID" value="NZ_JBHSAX010000034.1"/>
</dbReference>
<evidence type="ECO:0000313" key="2">
    <source>
        <dbReference type="EMBL" id="MFC3966517.1"/>
    </source>
</evidence>
<feature type="region of interest" description="Disordered" evidence="1">
    <location>
        <begin position="171"/>
        <end position="191"/>
    </location>
</feature>
<accession>A0ABV8E4S8</accession>
<protein>
    <submittedName>
        <fullName evidence="2">Uncharacterized protein</fullName>
    </submittedName>
</protein>
<keyword evidence="3" id="KW-1185">Reference proteome</keyword>